<evidence type="ECO:0000259" key="1">
    <source>
        <dbReference type="Pfam" id="PF00296"/>
    </source>
</evidence>
<protein>
    <submittedName>
        <fullName evidence="2">LLM class F420-dependent oxidoreductase</fullName>
    </submittedName>
</protein>
<feature type="domain" description="Luciferase-like" evidence="1">
    <location>
        <begin position="13"/>
        <end position="315"/>
    </location>
</feature>
<dbReference type="Gene3D" id="3.20.20.30">
    <property type="entry name" value="Luciferase-like domain"/>
    <property type="match status" value="1"/>
</dbReference>
<comment type="caution">
    <text evidence="2">The sequence shown here is derived from an EMBL/GenBank/DDBJ whole genome shotgun (WGS) entry which is preliminary data.</text>
</comment>
<dbReference type="AlphaFoldDB" id="A0A6G4V7F5"/>
<evidence type="ECO:0000313" key="2">
    <source>
        <dbReference type="EMBL" id="NGO09773.1"/>
    </source>
</evidence>
<dbReference type="PANTHER" id="PTHR43244">
    <property type="match status" value="1"/>
</dbReference>
<sequence length="340" mass="37699">MKVDGKLNVWGTAEVTEEARHHEKAGYDGLWASESKHDPFLPLLLAAEHTDRLEVGTAIAVAFARSPMQLAYTAHDLQAYSGGRFSLGLGSQIKPHIERRFSMPWSRPAARMREYVCALRAIWAAWNDGEKLDFRGDFYTHTLMAPFFSPPPAPAGAPKVYVAAVGESMTRVAGEVADGLLAHGFTTERYLREVTLPTVEAGLVRSGRTRSDFSVSHLLLTATGRTEEELARAVDGTRRQIAFYGSTPAYRGVLELHGWGELGDELYALSKSSREDKWEAMGGLVDDEVLHAFAVVAEPERVAAEIRRRYGALVDRVSFYAAYDIDAEVWEPIVQELRNS</sequence>
<dbReference type="InterPro" id="IPR050564">
    <property type="entry name" value="F420-G6PD/mer"/>
</dbReference>
<dbReference type="Pfam" id="PF00296">
    <property type="entry name" value="Bac_luciferase"/>
    <property type="match status" value="1"/>
</dbReference>
<reference evidence="2 3" key="1">
    <citation type="submission" date="2020-02" db="EMBL/GenBank/DDBJ databases">
        <title>Whole-genome analyses of novel actinobacteria.</title>
        <authorList>
            <person name="Sahin N."/>
            <person name="Gencbay T."/>
        </authorList>
    </citation>
    <scope>NUCLEOTIDE SEQUENCE [LARGE SCALE GENOMIC DNA]</scope>
    <source>
        <strain evidence="2 3">HC44</strain>
    </source>
</reference>
<dbReference type="Proteomes" id="UP000472335">
    <property type="component" value="Unassembled WGS sequence"/>
</dbReference>
<dbReference type="InterPro" id="IPR019919">
    <property type="entry name" value="Lucif-like_OxRdtase_MSMEG_2256"/>
</dbReference>
<name>A0A6G4V7F5_9ACTN</name>
<dbReference type="InterPro" id="IPR011251">
    <property type="entry name" value="Luciferase-like_dom"/>
</dbReference>
<dbReference type="PANTHER" id="PTHR43244:SF2">
    <property type="entry name" value="CONSERVED HYPOTHETICAL ALANINE AND PROLINE-RICH PROTEIN"/>
    <property type="match status" value="1"/>
</dbReference>
<organism evidence="2 3">
    <name type="scientific">Streptomyces scabichelini</name>
    <dbReference type="NCBI Taxonomy" id="2711217"/>
    <lineage>
        <taxon>Bacteria</taxon>
        <taxon>Bacillati</taxon>
        <taxon>Actinomycetota</taxon>
        <taxon>Actinomycetes</taxon>
        <taxon>Kitasatosporales</taxon>
        <taxon>Streptomycetaceae</taxon>
        <taxon>Streptomyces</taxon>
    </lineage>
</organism>
<dbReference type="RefSeq" id="WP_165261074.1">
    <property type="nucleotide sequence ID" value="NZ_JAAKZY010000058.1"/>
</dbReference>
<dbReference type="CDD" id="cd01097">
    <property type="entry name" value="Tetrahydromethanopterin_reductase"/>
    <property type="match status" value="1"/>
</dbReference>
<evidence type="ECO:0000313" key="3">
    <source>
        <dbReference type="Proteomes" id="UP000472335"/>
    </source>
</evidence>
<dbReference type="SUPFAM" id="SSF51679">
    <property type="entry name" value="Bacterial luciferase-like"/>
    <property type="match status" value="1"/>
</dbReference>
<dbReference type="InterPro" id="IPR036661">
    <property type="entry name" value="Luciferase-like_sf"/>
</dbReference>
<dbReference type="EMBL" id="JAAKZY010000058">
    <property type="protein sequence ID" value="NGO09773.1"/>
    <property type="molecule type" value="Genomic_DNA"/>
</dbReference>
<accession>A0A6G4V7F5</accession>
<dbReference type="NCBIfam" id="TIGR03617">
    <property type="entry name" value="F420_MSMEG_2256"/>
    <property type="match status" value="1"/>
</dbReference>
<proteinExistence type="predicted"/>
<gene>
    <name evidence="2" type="ORF">G5C60_19750</name>
</gene>
<keyword evidence="3" id="KW-1185">Reference proteome</keyword>
<dbReference type="GO" id="GO:0016705">
    <property type="term" value="F:oxidoreductase activity, acting on paired donors, with incorporation or reduction of molecular oxygen"/>
    <property type="evidence" value="ECO:0007669"/>
    <property type="project" value="InterPro"/>
</dbReference>